<sequence>MNRDLTNQIIPSMAQDQKRCIPPHVADAITAHVGDNDLMTRPELRTRAMEARKGHDKLWAPFFEEVLKPLADRGDMKASLRANEVRRHFQDVSDLCLLDLCKRREVAIKTTGSGLHQVWEFSW</sequence>
<gene>
    <name evidence="1" type="ORF">PGLA2088_LOCUS7605</name>
</gene>
<dbReference type="EMBL" id="CAJNNW010007965">
    <property type="protein sequence ID" value="CAE8649638.1"/>
    <property type="molecule type" value="Genomic_DNA"/>
</dbReference>
<proteinExistence type="predicted"/>
<accession>A0A813IHL8</accession>
<organism evidence="1 2">
    <name type="scientific">Polarella glacialis</name>
    <name type="common">Dinoflagellate</name>
    <dbReference type="NCBI Taxonomy" id="89957"/>
    <lineage>
        <taxon>Eukaryota</taxon>
        <taxon>Sar</taxon>
        <taxon>Alveolata</taxon>
        <taxon>Dinophyceae</taxon>
        <taxon>Suessiales</taxon>
        <taxon>Suessiaceae</taxon>
        <taxon>Polarella</taxon>
    </lineage>
</organism>
<dbReference type="AlphaFoldDB" id="A0A813IHL8"/>
<name>A0A813IHL8_POLGL</name>
<protein>
    <submittedName>
        <fullName evidence="1">Uncharacterized protein</fullName>
    </submittedName>
</protein>
<comment type="caution">
    <text evidence="1">The sequence shown here is derived from an EMBL/GenBank/DDBJ whole genome shotgun (WGS) entry which is preliminary data.</text>
</comment>
<evidence type="ECO:0000313" key="1">
    <source>
        <dbReference type="EMBL" id="CAE8649638.1"/>
    </source>
</evidence>
<reference evidence="1" key="1">
    <citation type="submission" date="2021-02" db="EMBL/GenBank/DDBJ databases">
        <authorList>
            <person name="Dougan E. K."/>
            <person name="Rhodes N."/>
            <person name="Thang M."/>
            <person name="Chan C."/>
        </authorList>
    </citation>
    <scope>NUCLEOTIDE SEQUENCE</scope>
</reference>
<evidence type="ECO:0000313" key="2">
    <source>
        <dbReference type="Proteomes" id="UP000626109"/>
    </source>
</evidence>
<dbReference type="Proteomes" id="UP000626109">
    <property type="component" value="Unassembled WGS sequence"/>
</dbReference>